<proteinExistence type="predicted"/>
<comment type="caution">
    <text evidence="1">The sequence shown here is derived from an EMBL/GenBank/DDBJ whole genome shotgun (WGS) entry which is preliminary data.</text>
</comment>
<reference evidence="1" key="1">
    <citation type="journal article" date="2020" name="Stud. Mycol.">
        <title>101 Dothideomycetes genomes: a test case for predicting lifestyles and emergence of pathogens.</title>
        <authorList>
            <person name="Haridas S."/>
            <person name="Albert R."/>
            <person name="Binder M."/>
            <person name="Bloem J."/>
            <person name="Labutti K."/>
            <person name="Salamov A."/>
            <person name="Andreopoulos B."/>
            <person name="Baker S."/>
            <person name="Barry K."/>
            <person name="Bills G."/>
            <person name="Bluhm B."/>
            <person name="Cannon C."/>
            <person name="Castanera R."/>
            <person name="Culley D."/>
            <person name="Daum C."/>
            <person name="Ezra D."/>
            <person name="Gonzalez J."/>
            <person name="Henrissat B."/>
            <person name="Kuo A."/>
            <person name="Liang C."/>
            <person name="Lipzen A."/>
            <person name="Lutzoni F."/>
            <person name="Magnuson J."/>
            <person name="Mondo S."/>
            <person name="Nolan M."/>
            <person name="Ohm R."/>
            <person name="Pangilinan J."/>
            <person name="Park H.-J."/>
            <person name="Ramirez L."/>
            <person name="Alfaro M."/>
            <person name="Sun H."/>
            <person name="Tritt A."/>
            <person name="Yoshinaga Y."/>
            <person name="Zwiers L.-H."/>
            <person name="Turgeon B."/>
            <person name="Goodwin S."/>
            <person name="Spatafora J."/>
            <person name="Crous P."/>
            <person name="Grigoriev I."/>
        </authorList>
    </citation>
    <scope>NUCLEOTIDE SEQUENCE</scope>
    <source>
        <strain evidence="1">CBS 525.71</strain>
    </source>
</reference>
<keyword evidence="2" id="KW-1185">Reference proteome</keyword>
<evidence type="ECO:0000313" key="1">
    <source>
        <dbReference type="EMBL" id="KAF2631824.1"/>
    </source>
</evidence>
<dbReference type="Proteomes" id="UP000799754">
    <property type="component" value="Unassembled WGS sequence"/>
</dbReference>
<gene>
    <name evidence="1" type="ORF">BU25DRAFT_418567</name>
</gene>
<accession>A0ACB6SEY2</accession>
<protein>
    <submittedName>
        <fullName evidence="1">Uncharacterized protein</fullName>
    </submittedName>
</protein>
<evidence type="ECO:0000313" key="2">
    <source>
        <dbReference type="Proteomes" id="UP000799754"/>
    </source>
</evidence>
<name>A0ACB6SEY2_9PLEO</name>
<sequence length="135" mass="15072">MPQHDARLDDRVWGLHQLAPRSDHVSGSDQDFWQGVKWGKETADKLGRYNTRPGINATQTTAFRFLFAFTVTSGPEARLPPPSPSAYEGCASDRQNPSPPHHRTHLPPSQHVGARLHLDAMGCPRQRLALDTERS</sequence>
<dbReference type="EMBL" id="MU006704">
    <property type="protein sequence ID" value="KAF2631824.1"/>
    <property type="molecule type" value="Genomic_DNA"/>
</dbReference>
<organism evidence="1 2">
    <name type="scientific">Macroventuria anomochaeta</name>
    <dbReference type="NCBI Taxonomy" id="301207"/>
    <lineage>
        <taxon>Eukaryota</taxon>
        <taxon>Fungi</taxon>
        <taxon>Dikarya</taxon>
        <taxon>Ascomycota</taxon>
        <taxon>Pezizomycotina</taxon>
        <taxon>Dothideomycetes</taxon>
        <taxon>Pleosporomycetidae</taxon>
        <taxon>Pleosporales</taxon>
        <taxon>Pleosporineae</taxon>
        <taxon>Didymellaceae</taxon>
        <taxon>Macroventuria</taxon>
    </lineage>
</organism>